<evidence type="ECO:0000313" key="2">
    <source>
        <dbReference type="Proteomes" id="UP000199459"/>
    </source>
</evidence>
<protein>
    <submittedName>
        <fullName evidence="1">Uncharacterized protein</fullName>
    </submittedName>
</protein>
<dbReference type="AlphaFoldDB" id="A0A1H8GJS1"/>
<accession>A0A1H8GJS1</accession>
<name>A0A1H8GJS1_9PROT</name>
<dbReference type="Proteomes" id="UP000199459">
    <property type="component" value="Unassembled WGS sequence"/>
</dbReference>
<organism evidence="1 2">
    <name type="scientific">Nitrosomonas marina</name>
    <dbReference type="NCBI Taxonomy" id="917"/>
    <lineage>
        <taxon>Bacteria</taxon>
        <taxon>Pseudomonadati</taxon>
        <taxon>Pseudomonadota</taxon>
        <taxon>Betaproteobacteria</taxon>
        <taxon>Nitrosomonadales</taxon>
        <taxon>Nitrosomonadaceae</taxon>
        <taxon>Nitrosomonas</taxon>
    </lineage>
</organism>
<gene>
    <name evidence="1" type="ORF">SAMN05216325_11865</name>
</gene>
<dbReference type="RefSeq" id="WP_090633410.1">
    <property type="nucleotide sequence ID" value="NZ_FOCP01000018.1"/>
</dbReference>
<proteinExistence type="predicted"/>
<dbReference type="EMBL" id="FOCP01000018">
    <property type="protein sequence ID" value="SEN44256.1"/>
    <property type="molecule type" value="Genomic_DNA"/>
</dbReference>
<evidence type="ECO:0000313" key="1">
    <source>
        <dbReference type="EMBL" id="SEN44256.1"/>
    </source>
</evidence>
<sequence>MIIGKMDVDREITSAISRLRGNIEGYIYAEPHDGKGKSPLLIMVGDPIIALKARSIEIELRGSDGRLLTTMTGTV</sequence>
<reference evidence="1 2" key="1">
    <citation type="submission" date="2016-10" db="EMBL/GenBank/DDBJ databases">
        <authorList>
            <person name="de Groot N.N."/>
        </authorList>
    </citation>
    <scope>NUCLEOTIDE SEQUENCE [LARGE SCALE GENOMIC DNA]</scope>
    <source>
        <strain evidence="1 2">Nm22</strain>
    </source>
</reference>